<keyword evidence="1" id="KW-0663">Pyridoxal phosphate</keyword>
<dbReference type="InterPro" id="IPR015424">
    <property type="entry name" value="PyrdxlP-dep_Trfase"/>
</dbReference>
<keyword evidence="4" id="KW-1185">Reference proteome</keyword>
<keyword evidence="3" id="KW-0808">Transferase</keyword>
<dbReference type="GO" id="GO:0008483">
    <property type="term" value="F:transaminase activity"/>
    <property type="evidence" value="ECO:0007669"/>
    <property type="project" value="UniProtKB-KW"/>
</dbReference>
<evidence type="ECO:0000313" key="3">
    <source>
        <dbReference type="EMBL" id="ODB97726.1"/>
    </source>
</evidence>
<dbReference type="RefSeq" id="WP_069024601.1">
    <property type="nucleotide sequence ID" value="NZ_LVJZ01000003.1"/>
</dbReference>
<organism evidence="3 4">
    <name type="scientific">Candidatus Thiodiazotropha endoloripes</name>
    <dbReference type="NCBI Taxonomy" id="1818881"/>
    <lineage>
        <taxon>Bacteria</taxon>
        <taxon>Pseudomonadati</taxon>
        <taxon>Pseudomonadota</taxon>
        <taxon>Gammaproteobacteria</taxon>
        <taxon>Chromatiales</taxon>
        <taxon>Sedimenticolaceae</taxon>
        <taxon>Candidatus Thiodiazotropha</taxon>
    </lineage>
</organism>
<dbReference type="Gene3D" id="3.90.1150.10">
    <property type="entry name" value="Aspartate Aminotransferase, domain 1"/>
    <property type="match status" value="1"/>
</dbReference>
<dbReference type="EMBL" id="LVJZ01000003">
    <property type="protein sequence ID" value="ODB97726.1"/>
    <property type="molecule type" value="Genomic_DNA"/>
</dbReference>
<dbReference type="InterPro" id="IPR015421">
    <property type="entry name" value="PyrdxlP-dep_Trfase_major"/>
</dbReference>
<dbReference type="PANTHER" id="PTHR43586">
    <property type="entry name" value="CYSTEINE DESULFURASE"/>
    <property type="match status" value="1"/>
</dbReference>
<dbReference type="InterPro" id="IPR000192">
    <property type="entry name" value="Aminotrans_V_dom"/>
</dbReference>
<gene>
    <name evidence="3" type="ORF">A3196_13730</name>
</gene>
<evidence type="ECO:0000256" key="1">
    <source>
        <dbReference type="ARBA" id="ARBA00022898"/>
    </source>
</evidence>
<feature type="domain" description="Aminotransferase class V" evidence="2">
    <location>
        <begin position="11"/>
        <end position="361"/>
    </location>
</feature>
<name>A0A1E2USL9_9GAMM</name>
<dbReference type="PANTHER" id="PTHR43586:SF15">
    <property type="entry name" value="BLR3095 PROTEIN"/>
    <property type="match status" value="1"/>
</dbReference>
<dbReference type="AlphaFoldDB" id="A0A1E2USL9"/>
<sequence length="371" mass="41202">MAEFALDPALIYLNHAAVAPWPQSTVAAVEAFARENGLHGSQNYPHWLAKESSLRQLMAQLINAPNAEDIALLKSTSEGLSFVAYGLTWQAGDNIVSIAQEFPSNRIVWQSLQNQGVEVRLLDLAGSEQPEKDLLALCDSRTKLLSVSSIQYASGRRMQLEPLGDYCQARDIVFVVDAIQSLGAMPFDVQSCQADVVVADGHKWMLGPEGLALFYCRPALREQLKLNEYGWHMVEEVGDFDQTEWQAAESARRFECGSPNMLGVHALHNSLSLLLNQGLDEVATAIQRLTDFTIDQVDANHYQLITPRASDQRGGIVTFIVPDQDNQLLYQSLMEQGVMCAYRGGGIRFSPHFYNTQEQITAAFKQLKVLL</sequence>
<evidence type="ECO:0000313" key="4">
    <source>
        <dbReference type="Proteomes" id="UP000094849"/>
    </source>
</evidence>
<comment type="caution">
    <text evidence="3">The sequence shown here is derived from an EMBL/GenBank/DDBJ whole genome shotgun (WGS) entry which is preliminary data.</text>
</comment>
<proteinExistence type="predicted"/>
<accession>A0A1E2USL9</accession>
<dbReference type="Pfam" id="PF00266">
    <property type="entry name" value="Aminotran_5"/>
    <property type="match status" value="1"/>
</dbReference>
<keyword evidence="3" id="KW-0032">Aminotransferase</keyword>
<dbReference type="STRING" id="1818881.A3196_13730"/>
<dbReference type="Proteomes" id="UP000094849">
    <property type="component" value="Unassembled WGS sequence"/>
</dbReference>
<dbReference type="InterPro" id="IPR015422">
    <property type="entry name" value="PyrdxlP-dep_Trfase_small"/>
</dbReference>
<evidence type="ECO:0000259" key="2">
    <source>
        <dbReference type="Pfam" id="PF00266"/>
    </source>
</evidence>
<dbReference type="SUPFAM" id="SSF53383">
    <property type="entry name" value="PLP-dependent transferases"/>
    <property type="match status" value="1"/>
</dbReference>
<reference evidence="3 4" key="1">
    <citation type="submission" date="2016-03" db="EMBL/GenBank/DDBJ databases">
        <title>Chemosynthetic sulphur-oxidizing symbionts of marine invertebrate animals are capable of nitrogen fixation.</title>
        <authorList>
            <person name="Petersen J.M."/>
            <person name="Kemper A."/>
            <person name="Gruber-Vodicka H."/>
            <person name="Cardini U."/>
            <person name="Geest Mvander."/>
            <person name="Kleiner M."/>
            <person name="Bulgheresi S."/>
            <person name="Fussmann M."/>
            <person name="Herbold C."/>
            <person name="Seah B.K.B."/>
            <person name="Antony C.Paul."/>
            <person name="Liu D."/>
            <person name="Belitz A."/>
            <person name="Weber M."/>
        </authorList>
    </citation>
    <scope>NUCLEOTIDE SEQUENCE [LARGE SCALE GENOMIC DNA]</scope>
    <source>
        <strain evidence="3">G_D</strain>
    </source>
</reference>
<dbReference type="Gene3D" id="3.40.640.10">
    <property type="entry name" value="Type I PLP-dependent aspartate aminotransferase-like (Major domain)"/>
    <property type="match status" value="1"/>
</dbReference>
<protein>
    <submittedName>
        <fullName evidence="3">Class V aminotransferase</fullName>
    </submittedName>
</protein>